<evidence type="ECO:0000313" key="3">
    <source>
        <dbReference type="EMBL" id="KAK4192720.1"/>
    </source>
</evidence>
<feature type="compositionally biased region" description="Low complexity" evidence="2">
    <location>
        <begin position="105"/>
        <end position="116"/>
    </location>
</feature>
<name>A0AAN6X2J1_9PEZI</name>
<feature type="compositionally biased region" description="Basic and acidic residues" evidence="2">
    <location>
        <begin position="90"/>
        <end position="104"/>
    </location>
</feature>
<evidence type="ECO:0000256" key="1">
    <source>
        <dbReference type="SAM" id="Coils"/>
    </source>
</evidence>
<keyword evidence="1" id="KW-0175">Coiled coil</keyword>
<keyword evidence="4" id="KW-1185">Reference proteome</keyword>
<reference evidence="3" key="2">
    <citation type="submission" date="2023-05" db="EMBL/GenBank/DDBJ databases">
        <authorList>
            <consortium name="Lawrence Berkeley National Laboratory"/>
            <person name="Steindorff A."/>
            <person name="Hensen N."/>
            <person name="Bonometti L."/>
            <person name="Westerberg I."/>
            <person name="Brannstrom I.O."/>
            <person name="Guillou S."/>
            <person name="Cros-Aarteil S."/>
            <person name="Calhoun S."/>
            <person name="Haridas S."/>
            <person name="Kuo A."/>
            <person name="Mondo S."/>
            <person name="Pangilinan J."/>
            <person name="Riley R."/>
            <person name="Labutti K."/>
            <person name="Andreopoulos B."/>
            <person name="Lipzen A."/>
            <person name="Chen C."/>
            <person name="Yanf M."/>
            <person name="Daum C."/>
            <person name="Ng V."/>
            <person name="Clum A."/>
            <person name="Ohm R."/>
            <person name="Martin F."/>
            <person name="Silar P."/>
            <person name="Natvig D."/>
            <person name="Lalanne C."/>
            <person name="Gautier V."/>
            <person name="Ament-Velasquez S.L."/>
            <person name="Kruys A."/>
            <person name="Hutchinson M.I."/>
            <person name="Powell A.J."/>
            <person name="Barry K."/>
            <person name="Miller A.N."/>
            <person name="Grigoriev I.V."/>
            <person name="Debuchy R."/>
            <person name="Gladieux P."/>
            <person name="Thoren M.H."/>
            <person name="Johannesson H."/>
        </authorList>
    </citation>
    <scope>NUCLEOTIDE SEQUENCE</scope>
    <source>
        <strain evidence="3">PSN309</strain>
    </source>
</reference>
<feature type="compositionally biased region" description="Acidic residues" evidence="2">
    <location>
        <begin position="122"/>
        <end position="131"/>
    </location>
</feature>
<dbReference type="Proteomes" id="UP001302126">
    <property type="component" value="Unassembled WGS sequence"/>
</dbReference>
<proteinExistence type="predicted"/>
<gene>
    <name evidence="3" type="ORF">QBC35DRAFT_447092</name>
</gene>
<feature type="region of interest" description="Disordered" evidence="2">
    <location>
        <begin position="63"/>
        <end position="131"/>
    </location>
</feature>
<organism evidence="3 4">
    <name type="scientific">Podospora australis</name>
    <dbReference type="NCBI Taxonomy" id="1536484"/>
    <lineage>
        <taxon>Eukaryota</taxon>
        <taxon>Fungi</taxon>
        <taxon>Dikarya</taxon>
        <taxon>Ascomycota</taxon>
        <taxon>Pezizomycotina</taxon>
        <taxon>Sordariomycetes</taxon>
        <taxon>Sordariomycetidae</taxon>
        <taxon>Sordariales</taxon>
        <taxon>Podosporaceae</taxon>
        <taxon>Podospora</taxon>
    </lineage>
</organism>
<feature type="coiled-coil region" evidence="1">
    <location>
        <begin position="184"/>
        <end position="218"/>
    </location>
</feature>
<dbReference type="EMBL" id="MU864353">
    <property type="protein sequence ID" value="KAK4192720.1"/>
    <property type="molecule type" value="Genomic_DNA"/>
</dbReference>
<comment type="caution">
    <text evidence="3">The sequence shown here is derived from an EMBL/GenBank/DDBJ whole genome shotgun (WGS) entry which is preliminary data.</text>
</comment>
<evidence type="ECO:0000256" key="2">
    <source>
        <dbReference type="SAM" id="MobiDB-lite"/>
    </source>
</evidence>
<sequence length="281" mass="32237">MNCKDKLVKLPAVAKELSADQDFNNYVDEILRIDRTIKTTKAKQTSANIIDLTNDDYIFDHHTAGEAGNTTPGQRRKRGASPATGHINKKKTEPVTKQMRDRSSVKSSSSMRKLSSIQQYEEFSEGSDDDENLHGQQLKELVLLRASLLKRHDHLVNKCSYMVVQEEDLIQQQELTIKKRDDLLHKLREQVTKVFEEIDNLNTEIEENGKRMATTEGESDDVESDVGTVIWTPYYDSASDCIADYEEPFDDEDNCEELYNGRLFNAEGDQEELFDEEARYD</sequence>
<reference evidence="3" key="1">
    <citation type="journal article" date="2023" name="Mol. Phylogenet. Evol.">
        <title>Genome-scale phylogeny and comparative genomics of the fungal order Sordariales.</title>
        <authorList>
            <person name="Hensen N."/>
            <person name="Bonometti L."/>
            <person name="Westerberg I."/>
            <person name="Brannstrom I.O."/>
            <person name="Guillou S."/>
            <person name="Cros-Aarteil S."/>
            <person name="Calhoun S."/>
            <person name="Haridas S."/>
            <person name="Kuo A."/>
            <person name="Mondo S."/>
            <person name="Pangilinan J."/>
            <person name="Riley R."/>
            <person name="LaButti K."/>
            <person name="Andreopoulos B."/>
            <person name="Lipzen A."/>
            <person name="Chen C."/>
            <person name="Yan M."/>
            <person name="Daum C."/>
            <person name="Ng V."/>
            <person name="Clum A."/>
            <person name="Steindorff A."/>
            <person name="Ohm R.A."/>
            <person name="Martin F."/>
            <person name="Silar P."/>
            <person name="Natvig D.O."/>
            <person name="Lalanne C."/>
            <person name="Gautier V."/>
            <person name="Ament-Velasquez S.L."/>
            <person name="Kruys A."/>
            <person name="Hutchinson M.I."/>
            <person name="Powell A.J."/>
            <person name="Barry K."/>
            <person name="Miller A.N."/>
            <person name="Grigoriev I.V."/>
            <person name="Debuchy R."/>
            <person name="Gladieux P."/>
            <person name="Hiltunen Thoren M."/>
            <person name="Johannesson H."/>
        </authorList>
    </citation>
    <scope>NUCLEOTIDE SEQUENCE</scope>
    <source>
        <strain evidence="3">PSN309</strain>
    </source>
</reference>
<dbReference type="AlphaFoldDB" id="A0AAN6X2J1"/>
<accession>A0AAN6X2J1</accession>
<evidence type="ECO:0000313" key="4">
    <source>
        <dbReference type="Proteomes" id="UP001302126"/>
    </source>
</evidence>
<protein>
    <submittedName>
        <fullName evidence="3">Uncharacterized protein</fullName>
    </submittedName>
</protein>